<evidence type="ECO:0000313" key="3">
    <source>
        <dbReference type="Proteomes" id="UP000660745"/>
    </source>
</evidence>
<dbReference type="PROSITE" id="PS51257">
    <property type="entry name" value="PROKAR_LIPOPROTEIN"/>
    <property type="match status" value="1"/>
</dbReference>
<evidence type="ECO:0000313" key="2">
    <source>
        <dbReference type="EMBL" id="GGP17476.1"/>
    </source>
</evidence>
<evidence type="ECO:0008006" key="4">
    <source>
        <dbReference type="Google" id="ProtNLM"/>
    </source>
</evidence>
<proteinExistence type="predicted"/>
<keyword evidence="3" id="KW-1185">Reference proteome</keyword>
<dbReference type="EMBL" id="BMNK01000024">
    <property type="protein sequence ID" value="GGP17476.1"/>
    <property type="molecule type" value="Genomic_DNA"/>
</dbReference>
<name>A0A918AFI4_9ACTN</name>
<dbReference type="AlphaFoldDB" id="A0A918AFI4"/>
<organism evidence="2 3">
    <name type="scientific">Nonomuraea glycinis</name>
    <dbReference type="NCBI Taxonomy" id="2047744"/>
    <lineage>
        <taxon>Bacteria</taxon>
        <taxon>Bacillati</taxon>
        <taxon>Actinomycetota</taxon>
        <taxon>Actinomycetes</taxon>
        <taxon>Streptosporangiales</taxon>
        <taxon>Streptosporangiaceae</taxon>
        <taxon>Nonomuraea</taxon>
    </lineage>
</organism>
<comment type="caution">
    <text evidence="2">The sequence shown here is derived from an EMBL/GenBank/DDBJ whole genome shotgun (WGS) entry which is preliminary data.</text>
</comment>
<gene>
    <name evidence="2" type="ORF">GCM10012278_85990</name>
</gene>
<reference evidence="2" key="1">
    <citation type="journal article" date="2014" name="Int. J. Syst. Evol. Microbiol.">
        <title>Complete genome sequence of Corynebacterium casei LMG S-19264T (=DSM 44701T), isolated from a smear-ripened cheese.</title>
        <authorList>
            <consortium name="US DOE Joint Genome Institute (JGI-PGF)"/>
            <person name="Walter F."/>
            <person name="Albersmeier A."/>
            <person name="Kalinowski J."/>
            <person name="Ruckert C."/>
        </authorList>
    </citation>
    <scope>NUCLEOTIDE SEQUENCE</scope>
    <source>
        <strain evidence="2">CGMCC 4.7430</strain>
    </source>
</reference>
<accession>A0A918AFI4</accession>
<dbReference type="Proteomes" id="UP000660745">
    <property type="component" value="Unassembled WGS sequence"/>
</dbReference>
<protein>
    <recommendedName>
        <fullName evidence="4">Lipoprotein</fullName>
    </recommendedName>
</protein>
<reference evidence="2" key="2">
    <citation type="submission" date="2020-09" db="EMBL/GenBank/DDBJ databases">
        <authorList>
            <person name="Sun Q."/>
            <person name="Zhou Y."/>
        </authorList>
    </citation>
    <scope>NUCLEOTIDE SEQUENCE</scope>
    <source>
        <strain evidence="2">CGMCC 4.7430</strain>
    </source>
</reference>
<feature type="region of interest" description="Disordered" evidence="1">
    <location>
        <begin position="28"/>
        <end position="51"/>
    </location>
</feature>
<sequence length="199" mass="21919">MRRMTVGLALLLVAGCGQVEQPYRPKSVPDVAASEAPSKAKATSTAGARPDTIDVGGELEVRVRWPERDDALVRLFPGYYAEAWEAVMSGDDRYLRRVEPAYAGEAAAWVRNFTDKKQSVSGVVRLFRLRVKAVVGRGAELNVCVDETKMKLVSTSTGEPISPQPDSSRAPYLQIVLAHRDDDGVWRIRQFSHSKEGCT</sequence>
<dbReference type="RefSeq" id="WP_189144542.1">
    <property type="nucleotide sequence ID" value="NZ_BMNK01000024.1"/>
</dbReference>
<evidence type="ECO:0000256" key="1">
    <source>
        <dbReference type="SAM" id="MobiDB-lite"/>
    </source>
</evidence>